<feature type="binding site" evidence="9">
    <location>
        <begin position="275"/>
        <end position="276"/>
    </location>
    <ligand>
        <name>L-histidine</name>
        <dbReference type="ChEBI" id="CHEBI:57595"/>
    </ligand>
</feature>
<evidence type="ECO:0000313" key="11">
    <source>
        <dbReference type="EMBL" id="ADK82238.1"/>
    </source>
</evidence>
<feature type="domain" description="Class II Histidinyl-tRNA synthetase (HisRS)-like catalytic core" evidence="10">
    <location>
        <begin position="16"/>
        <end position="321"/>
    </location>
</feature>
<accession>E1R5B0</accession>
<dbReference type="InterPro" id="IPR041715">
    <property type="entry name" value="HisRS-like_core"/>
</dbReference>
<evidence type="ECO:0000256" key="6">
    <source>
        <dbReference type="ARBA" id="ARBA00022490"/>
    </source>
</evidence>
<keyword evidence="11" id="KW-0436">Ligase</keyword>
<proteinExistence type="inferred from homology"/>
<dbReference type="HOGENOM" id="CLU_025113_0_2_12"/>
<keyword evidence="6 8" id="KW-0963">Cytoplasm</keyword>
<dbReference type="STRING" id="573413.Spirs_3140"/>
<sequence length="362" mass="41466">MRDNQDRLLQIPLGTESFYLEEAYRHREITYKLHRLFASWGYLPAETPVFDFFDTYRHLLNENKKHIYRLIDREGDLLMLRSDITLFLAKQMGLLLRQEDLPARVCYSDTILRHQNREDISRNEFFQVGAELIGKEKIEGDLEILLLLLATFDSLHVKPLIHIGSRRLVDAIFTDLCSAERESAIADVRNRNRADTAELLKKLYGKEAGSAIAAMLRFIGTPEELKSIKPRFAAHLNAAAKQAMEEMEAMFTILERLNKVEQLRIDFSEVGEQPYYTGIVFQAYIDTLDDAIASGGRYDKLLESFGFNAPSAGFSIMLRKIEPLLGDDFLPPRPVTSDHYGSFEEAFKAAEKRRAAGECMTL</sequence>
<evidence type="ECO:0000256" key="2">
    <source>
        <dbReference type="ARBA" id="ARBA00004667"/>
    </source>
</evidence>
<organism evidence="11 12">
    <name type="scientific">Sediminispirochaeta smaragdinae (strain DSM 11293 / JCM 15392 / SEBR 4228)</name>
    <name type="common">Spirochaeta smaragdinae</name>
    <dbReference type="NCBI Taxonomy" id="573413"/>
    <lineage>
        <taxon>Bacteria</taxon>
        <taxon>Pseudomonadati</taxon>
        <taxon>Spirochaetota</taxon>
        <taxon>Spirochaetia</taxon>
        <taxon>Spirochaetales</taxon>
        <taxon>Spirochaetaceae</taxon>
        <taxon>Sediminispirochaeta</taxon>
    </lineage>
</organism>
<comment type="pathway">
    <text evidence="2 8">Amino-acid biosynthesis; L-histidine biosynthesis; L-histidine from 5-phospho-alpha-D-ribose 1-diphosphate: step 1/9.</text>
</comment>
<evidence type="ECO:0000256" key="3">
    <source>
        <dbReference type="ARBA" id="ARBA00005539"/>
    </source>
</evidence>
<evidence type="ECO:0000256" key="4">
    <source>
        <dbReference type="ARBA" id="ARBA00011496"/>
    </source>
</evidence>
<comment type="subunit">
    <text evidence="4 8">Heteromultimer composed of HisG and HisZ subunits.</text>
</comment>
<evidence type="ECO:0000256" key="9">
    <source>
        <dbReference type="PIRSR" id="PIRSR001549-1"/>
    </source>
</evidence>
<dbReference type="RefSeq" id="WP_013255697.1">
    <property type="nucleotide sequence ID" value="NC_014364.1"/>
</dbReference>
<reference evidence="11 12" key="1">
    <citation type="journal article" date="2010" name="Stand. Genomic Sci.">
        <title>Complete genome sequence of Spirochaeta smaragdinae type strain (SEBR 4228).</title>
        <authorList>
            <person name="Mavromatis K."/>
            <person name="Yasawong M."/>
            <person name="Chertkov O."/>
            <person name="Lapidus A."/>
            <person name="Lucas S."/>
            <person name="Nolan M."/>
            <person name="Del Rio T.G."/>
            <person name="Tice H."/>
            <person name="Cheng J.F."/>
            <person name="Pitluck S."/>
            <person name="Liolios K."/>
            <person name="Ivanova N."/>
            <person name="Tapia R."/>
            <person name="Han C."/>
            <person name="Bruce D."/>
            <person name="Goodwin L."/>
            <person name="Pati A."/>
            <person name="Chen A."/>
            <person name="Palaniappan K."/>
            <person name="Land M."/>
            <person name="Hauser L."/>
            <person name="Chang Y.J."/>
            <person name="Jeffries C.D."/>
            <person name="Detter J.C."/>
            <person name="Rohde M."/>
            <person name="Brambilla E."/>
            <person name="Spring S."/>
            <person name="Goker M."/>
            <person name="Sikorski J."/>
            <person name="Woyke T."/>
            <person name="Bristow J."/>
            <person name="Eisen J.A."/>
            <person name="Markowitz V."/>
            <person name="Hugenholtz P."/>
            <person name="Klenk H.P."/>
            <person name="Kyrpides N.C."/>
        </authorList>
    </citation>
    <scope>NUCLEOTIDE SEQUENCE [LARGE SCALE GENOMIC DNA]</scope>
    <source>
        <strain evidence="12">DSM 11293 / JCM 15392 / SEBR 4228</strain>
    </source>
</reference>
<dbReference type="PANTHER" id="PTHR43707">
    <property type="entry name" value="HISTIDYL-TRNA SYNTHETASE"/>
    <property type="match status" value="1"/>
</dbReference>
<evidence type="ECO:0000313" key="12">
    <source>
        <dbReference type="Proteomes" id="UP000002318"/>
    </source>
</evidence>
<dbReference type="UniPathway" id="UPA00031">
    <property type="reaction ID" value="UER00006"/>
</dbReference>
<feature type="binding site" evidence="9">
    <location>
        <begin position="83"/>
        <end position="85"/>
    </location>
    <ligand>
        <name>L-histidine</name>
        <dbReference type="ChEBI" id="CHEBI:57595"/>
    </ligand>
</feature>
<feature type="binding site" evidence="9">
    <location>
        <position position="131"/>
    </location>
    <ligand>
        <name>L-histidine</name>
        <dbReference type="ChEBI" id="CHEBI:57595"/>
    </ligand>
</feature>
<comment type="miscellaneous">
    <text evidence="8">This function is generally fulfilled by the C-terminal part of HisG, which is missing in some bacteria such as this one.</text>
</comment>
<dbReference type="EMBL" id="CP002116">
    <property type="protein sequence ID" value="ADK82238.1"/>
    <property type="molecule type" value="Genomic_DNA"/>
</dbReference>
<dbReference type="InterPro" id="IPR045864">
    <property type="entry name" value="aa-tRNA-synth_II/BPL/LPL"/>
</dbReference>
<keyword evidence="8" id="KW-0028">Amino-acid biosynthesis</keyword>
<evidence type="ECO:0000256" key="8">
    <source>
        <dbReference type="HAMAP-Rule" id="MF_00125"/>
    </source>
</evidence>
<dbReference type="GO" id="GO:0005737">
    <property type="term" value="C:cytoplasm"/>
    <property type="evidence" value="ECO:0007669"/>
    <property type="project" value="UniProtKB-SubCell"/>
</dbReference>
<dbReference type="GO" id="GO:0006427">
    <property type="term" value="P:histidyl-tRNA aminoacylation"/>
    <property type="evidence" value="ECO:0007669"/>
    <property type="project" value="TreeGrafter"/>
</dbReference>
<keyword evidence="12" id="KW-1185">Reference proteome</keyword>
<evidence type="ECO:0000259" key="10">
    <source>
        <dbReference type="Pfam" id="PF13393"/>
    </source>
</evidence>
<feature type="binding site" evidence="9">
    <location>
        <position position="113"/>
    </location>
    <ligand>
        <name>L-histidine</name>
        <dbReference type="ChEBI" id="CHEBI:57595"/>
    </ligand>
</feature>
<evidence type="ECO:0000256" key="7">
    <source>
        <dbReference type="ARBA" id="ARBA00025246"/>
    </source>
</evidence>
<dbReference type="PIRSF" id="PIRSF001549">
    <property type="entry name" value="His-tRNA_synth"/>
    <property type="match status" value="1"/>
</dbReference>
<dbReference type="GO" id="GO:0000105">
    <property type="term" value="P:L-histidine biosynthetic process"/>
    <property type="evidence" value="ECO:0007669"/>
    <property type="project" value="UniProtKB-UniRule"/>
</dbReference>
<evidence type="ECO:0000256" key="5">
    <source>
        <dbReference type="ARBA" id="ARBA00020397"/>
    </source>
</evidence>
<dbReference type="GO" id="GO:0004821">
    <property type="term" value="F:histidine-tRNA ligase activity"/>
    <property type="evidence" value="ECO:0007669"/>
    <property type="project" value="TreeGrafter"/>
</dbReference>
<feature type="binding site" evidence="9">
    <location>
        <position position="127"/>
    </location>
    <ligand>
        <name>L-histidine</name>
        <dbReference type="ChEBI" id="CHEBI:57595"/>
    </ligand>
</feature>
<comment type="similarity">
    <text evidence="3 8">Belongs to the class-II aminoacyl-tRNA synthetase family. HisZ subfamily.</text>
</comment>
<dbReference type="AlphaFoldDB" id="E1R5B0"/>
<dbReference type="HAMAP" id="MF_00125">
    <property type="entry name" value="HisZ"/>
    <property type="match status" value="1"/>
</dbReference>
<comment type="subcellular location">
    <subcellularLocation>
        <location evidence="1 8">Cytoplasm</location>
    </subcellularLocation>
</comment>
<dbReference type="InterPro" id="IPR004517">
    <property type="entry name" value="HisZ"/>
</dbReference>
<evidence type="ECO:0000256" key="1">
    <source>
        <dbReference type="ARBA" id="ARBA00004496"/>
    </source>
</evidence>
<keyword evidence="11" id="KW-0030">Aminoacyl-tRNA synthetase</keyword>
<dbReference type="eggNOG" id="COG3705">
    <property type="taxonomic scope" value="Bacteria"/>
</dbReference>
<dbReference type="SUPFAM" id="SSF55681">
    <property type="entry name" value="Class II aaRS and biotin synthetases"/>
    <property type="match status" value="1"/>
</dbReference>
<name>E1R5B0_SEDSS</name>
<dbReference type="Pfam" id="PF13393">
    <property type="entry name" value="tRNA-synt_His"/>
    <property type="match status" value="1"/>
</dbReference>
<dbReference type="InterPro" id="IPR004516">
    <property type="entry name" value="HisRS/HisZ"/>
</dbReference>
<dbReference type="PANTHER" id="PTHR43707:SF1">
    <property type="entry name" value="HISTIDINE--TRNA LIGASE, MITOCHONDRIAL-RELATED"/>
    <property type="match status" value="1"/>
</dbReference>
<dbReference type="KEGG" id="ssm:Spirs_3140"/>
<comment type="function">
    <text evidence="7 8">Required for the first step of histidine biosynthesis. May allow the feedback regulation of ATP phosphoribosyltransferase activity by histidine.</text>
</comment>
<dbReference type="OrthoDB" id="9800814at2"/>
<dbReference type="Gene3D" id="3.30.930.10">
    <property type="entry name" value="Bira Bifunctional Protein, Domain 2"/>
    <property type="match status" value="1"/>
</dbReference>
<protein>
    <recommendedName>
        <fullName evidence="5 8">ATP phosphoribosyltransferase regulatory subunit</fullName>
    </recommendedName>
</protein>
<dbReference type="Proteomes" id="UP000002318">
    <property type="component" value="Chromosome"/>
</dbReference>
<keyword evidence="8" id="KW-0368">Histidine biosynthesis</keyword>
<gene>
    <name evidence="8" type="primary">hisZ</name>
    <name evidence="11" type="ordered locus">Spirs_3140</name>
</gene>